<dbReference type="Proteomes" id="UP000305041">
    <property type="component" value="Unassembled WGS sequence"/>
</dbReference>
<name>A0A5R8Z2A7_9RHOB</name>
<dbReference type="InterPro" id="IPR018389">
    <property type="entry name" value="DctP_fam"/>
</dbReference>
<evidence type="ECO:0000313" key="6">
    <source>
        <dbReference type="EMBL" id="TLP59445.1"/>
    </source>
</evidence>
<dbReference type="InterPro" id="IPR038404">
    <property type="entry name" value="TRAP_DctP_sf"/>
</dbReference>
<dbReference type="Proteomes" id="UP000441586">
    <property type="component" value="Unassembled WGS sequence"/>
</dbReference>
<dbReference type="EMBL" id="WSFO01000010">
    <property type="protein sequence ID" value="KAE9628150.1"/>
    <property type="molecule type" value="Genomic_DNA"/>
</dbReference>
<accession>A0A5R8Z2A7</accession>
<comment type="caution">
    <text evidence="5">The sequence shown here is derived from an EMBL/GenBank/DDBJ whole genome shotgun (WGS) entry which is preliminary data.</text>
</comment>
<dbReference type="AlphaFoldDB" id="A0A5R8Z2A7"/>
<feature type="signal peptide" evidence="4">
    <location>
        <begin position="1"/>
        <end position="20"/>
    </location>
</feature>
<comment type="subcellular location">
    <subcellularLocation>
        <location evidence="1">Periplasm</location>
    </subcellularLocation>
</comment>
<dbReference type="GO" id="GO:0055085">
    <property type="term" value="P:transmembrane transport"/>
    <property type="evidence" value="ECO:0007669"/>
    <property type="project" value="InterPro"/>
</dbReference>
<dbReference type="EMBL" id="VAUA01000009">
    <property type="protein sequence ID" value="TLP59445.1"/>
    <property type="molecule type" value="Genomic_DNA"/>
</dbReference>
<proteinExistence type="predicted"/>
<evidence type="ECO:0000313" key="8">
    <source>
        <dbReference type="Proteomes" id="UP000441586"/>
    </source>
</evidence>
<evidence type="ECO:0000313" key="7">
    <source>
        <dbReference type="Proteomes" id="UP000305041"/>
    </source>
</evidence>
<keyword evidence="2 4" id="KW-0732">Signal</keyword>
<dbReference type="GO" id="GO:0042597">
    <property type="term" value="C:periplasmic space"/>
    <property type="evidence" value="ECO:0007669"/>
    <property type="project" value="UniProtKB-SubCell"/>
</dbReference>
<evidence type="ECO:0000313" key="5">
    <source>
        <dbReference type="EMBL" id="KAE9628150.1"/>
    </source>
</evidence>
<organism evidence="5 8">
    <name type="scientific">Parasedimentitalea maritima</name>
    <dbReference type="NCBI Taxonomy" id="2578117"/>
    <lineage>
        <taxon>Bacteria</taxon>
        <taxon>Pseudomonadati</taxon>
        <taxon>Pseudomonadota</taxon>
        <taxon>Alphaproteobacteria</taxon>
        <taxon>Rhodobacterales</taxon>
        <taxon>Paracoccaceae</taxon>
        <taxon>Parasedimentitalea</taxon>
    </lineage>
</organism>
<dbReference type="OrthoDB" id="8673861at2"/>
<dbReference type="Gene3D" id="3.40.190.170">
    <property type="entry name" value="Bacterial extracellular solute-binding protein, family 7"/>
    <property type="match status" value="1"/>
</dbReference>
<dbReference type="RefSeq" id="WP_138164458.1">
    <property type="nucleotide sequence ID" value="NZ_VAUA01000009.1"/>
</dbReference>
<evidence type="ECO:0000256" key="3">
    <source>
        <dbReference type="ARBA" id="ARBA00022764"/>
    </source>
</evidence>
<reference evidence="6 7" key="1">
    <citation type="submission" date="2019-05" db="EMBL/GenBank/DDBJ databases">
        <title>Draft genome sequence of Pelagicola sp. DSW4-44.</title>
        <authorList>
            <person name="Oh J."/>
        </authorList>
    </citation>
    <scope>NUCLEOTIDE SEQUENCE [LARGE SCALE GENOMIC DNA]</scope>
    <source>
        <strain evidence="6 7">DSW4-44</strain>
    </source>
</reference>
<dbReference type="Pfam" id="PF03480">
    <property type="entry name" value="DctP"/>
    <property type="match status" value="1"/>
</dbReference>
<keyword evidence="7" id="KW-1185">Reference proteome</keyword>
<accession>A0A6A4RD34</accession>
<dbReference type="NCBIfam" id="NF037995">
    <property type="entry name" value="TRAP_S1"/>
    <property type="match status" value="1"/>
</dbReference>
<evidence type="ECO:0000256" key="4">
    <source>
        <dbReference type="SAM" id="SignalP"/>
    </source>
</evidence>
<evidence type="ECO:0000256" key="2">
    <source>
        <dbReference type="ARBA" id="ARBA00022729"/>
    </source>
</evidence>
<gene>
    <name evidence="6" type="ORF">FEE96_17785</name>
    <name evidence="5" type="ORF">GP644_16070</name>
</gene>
<feature type="chain" id="PRO_5044624144" evidence="4">
    <location>
        <begin position="21"/>
        <end position="345"/>
    </location>
</feature>
<reference evidence="5 8" key="2">
    <citation type="submission" date="2019-12" db="EMBL/GenBank/DDBJ databases">
        <authorList>
            <person name="Zhang Y.-J."/>
        </authorList>
    </citation>
    <scope>NUCLEOTIDE SEQUENCE [LARGE SCALE GENOMIC DNA]</scope>
    <source>
        <strain evidence="5 8">H18S-6</strain>
    </source>
</reference>
<keyword evidence="3" id="KW-0574">Periplasm</keyword>
<sequence>MKRFATAAGALALMAGTAFADSPVLLKAVGTWSSLTNYQKHEGPFFNERLAEASGGQIVGEIQSQSGLGLKGFEIMRLVKNGVFDFAFGLPGYVAAENAIFEGADLSSVTQDIETQRQVAEAYYPTMEKAFAETYNAKLLMLYPFPSQTLWCNAEVNGIEDLKGKKIRVYATTLGDFVEGVGGTSVTVSFSEVIPALEKGVVDCGITGTMSAYTANWQQVATHAYTLRVGWGLAFGAMNMDKWNSMSAEQQALMQTEISALNDRMWAETATEDAVAISCITGGDCEIGEKGAMKLVEPSSTDLAIRDTVATDVVLARWAERCGADCAENWNNTVGKVLGMTAAAN</sequence>
<dbReference type="PANTHER" id="PTHR33376">
    <property type="match status" value="1"/>
</dbReference>
<dbReference type="PANTHER" id="PTHR33376:SF4">
    <property type="entry name" value="SIALIC ACID-BINDING PERIPLASMIC PROTEIN SIAP"/>
    <property type="match status" value="1"/>
</dbReference>
<protein>
    <submittedName>
        <fullName evidence="5 6">Transporter</fullName>
    </submittedName>
</protein>
<evidence type="ECO:0000256" key="1">
    <source>
        <dbReference type="ARBA" id="ARBA00004418"/>
    </source>
</evidence>
<dbReference type="CDD" id="cd13602">
    <property type="entry name" value="PBP2_TRAP_BpDctp6_7"/>
    <property type="match status" value="1"/>
</dbReference>